<evidence type="ECO:0000313" key="7">
    <source>
        <dbReference type="Proteomes" id="UP000504618"/>
    </source>
</evidence>
<feature type="domain" description="THAP-type" evidence="6">
    <location>
        <begin position="20"/>
        <end position="75"/>
    </location>
</feature>
<reference evidence="8" key="1">
    <citation type="submission" date="2025-08" db="UniProtKB">
        <authorList>
            <consortium name="RefSeq"/>
        </authorList>
    </citation>
    <scope>IDENTIFICATION</scope>
    <source>
        <tissue evidence="8">Whole body</tissue>
    </source>
</reference>
<evidence type="ECO:0000256" key="1">
    <source>
        <dbReference type="ARBA" id="ARBA00022723"/>
    </source>
</evidence>
<evidence type="ECO:0000256" key="2">
    <source>
        <dbReference type="ARBA" id="ARBA00022771"/>
    </source>
</evidence>
<accession>A0A6J1QRG2</accession>
<dbReference type="RefSeq" id="XP_024885069.1">
    <property type="nucleotide sequence ID" value="XM_025029301.1"/>
</dbReference>
<evidence type="ECO:0000256" key="3">
    <source>
        <dbReference type="ARBA" id="ARBA00022833"/>
    </source>
</evidence>
<keyword evidence="4" id="KW-0238">DNA-binding</keyword>
<dbReference type="GO" id="GO:0008270">
    <property type="term" value="F:zinc ion binding"/>
    <property type="evidence" value="ECO:0007669"/>
    <property type="project" value="UniProtKB-KW"/>
</dbReference>
<keyword evidence="7" id="KW-1185">Reference proteome</keyword>
<keyword evidence="3" id="KW-0862">Zinc</keyword>
<evidence type="ECO:0000256" key="5">
    <source>
        <dbReference type="SAM" id="MobiDB-lite"/>
    </source>
</evidence>
<evidence type="ECO:0000256" key="4">
    <source>
        <dbReference type="ARBA" id="ARBA00023125"/>
    </source>
</evidence>
<protein>
    <submittedName>
        <fullName evidence="8">Uncharacterized protein LOC112463112</fullName>
    </submittedName>
</protein>
<feature type="compositionally biased region" description="Basic and acidic residues" evidence="5">
    <location>
        <begin position="83"/>
        <end position="105"/>
    </location>
</feature>
<dbReference type="Pfam" id="PF05485">
    <property type="entry name" value="THAP"/>
    <property type="match status" value="1"/>
</dbReference>
<organism evidence="7 8">
    <name type="scientific">Temnothorax curvispinosus</name>
    <dbReference type="NCBI Taxonomy" id="300111"/>
    <lineage>
        <taxon>Eukaryota</taxon>
        <taxon>Metazoa</taxon>
        <taxon>Ecdysozoa</taxon>
        <taxon>Arthropoda</taxon>
        <taxon>Hexapoda</taxon>
        <taxon>Insecta</taxon>
        <taxon>Pterygota</taxon>
        <taxon>Neoptera</taxon>
        <taxon>Endopterygota</taxon>
        <taxon>Hymenoptera</taxon>
        <taxon>Apocrita</taxon>
        <taxon>Aculeata</taxon>
        <taxon>Formicoidea</taxon>
        <taxon>Formicidae</taxon>
        <taxon>Myrmicinae</taxon>
        <taxon>Temnothorax</taxon>
    </lineage>
</organism>
<name>A0A6J1QRG2_9HYME</name>
<keyword evidence="1" id="KW-0479">Metal-binding</keyword>
<sequence>MFPPKGKFYTKKKDMFGNIEKMDVRKEWERVLKIAKPELITKKWAVCSLHFDRSDYVLPDVPAKRRVLQKTAIPKYNLPQRQQSEEEKVVEEKKKKNEKNRETRRINREKLKESKDHVQDLYKLVMDHQAQQSEDLEDIQCNEEGEPNLSSPFVDAGTQTDSGVSGCEPTFVNKDVQIGSINVCHLIKNDKDLSIMTGIENFGILNAIVDILNTVSSIQLKSHLMITNQK</sequence>
<proteinExistence type="predicted"/>
<dbReference type="GeneID" id="112463112"/>
<dbReference type="Proteomes" id="UP000504618">
    <property type="component" value="Unplaced"/>
</dbReference>
<dbReference type="OrthoDB" id="6598185at2759"/>
<evidence type="ECO:0000259" key="6">
    <source>
        <dbReference type="Pfam" id="PF05485"/>
    </source>
</evidence>
<dbReference type="SUPFAM" id="SSF57716">
    <property type="entry name" value="Glucocorticoid receptor-like (DNA-binding domain)"/>
    <property type="match status" value="1"/>
</dbReference>
<dbReference type="InterPro" id="IPR006612">
    <property type="entry name" value="THAP_Znf"/>
</dbReference>
<dbReference type="GO" id="GO:0003677">
    <property type="term" value="F:DNA binding"/>
    <property type="evidence" value="ECO:0007669"/>
    <property type="project" value="UniProtKB-KW"/>
</dbReference>
<gene>
    <name evidence="8" type="primary">LOC112463112</name>
</gene>
<evidence type="ECO:0000313" key="8">
    <source>
        <dbReference type="RefSeq" id="XP_024885069.1"/>
    </source>
</evidence>
<feature type="region of interest" description="Disordered" evidence="5">
    <location>
        <begin position="78"/>
        <end position="105"/>
    </location>
</feature>
<keyword evidence="2" id="KW-0863">Zinc-finger</keyword>
<dbReference type="InterPro" id="IPR038441">
    <property type="entry name" value="THAP_Znf_sf"/>
</dbReference>
<dbReference type="AlphaFoldDB" id="A0A6J1QRG2"/>
<dbReference type="Gene3D" id="6.20.210.20">
    <property type="entry name" value="THAP domain"/>
    <property type="match status" value="1"/>
</dbReference>